<protein>
    <recommendedName>
        <fullName evidence="1">HTH cro/C1-type domain-containing protein</fullName>
    </recommendedName>
</protein>
<dbReference type="CDD" id="cd00093">
    <property type="entry name" value="HTH_XRE"/>
    <property type="match status" value="1"/>
</dbReference>
<dbReference type="Gene3D" id="1.10.260.40">
    <property type="entry name" value="lambda repressor-like DNA-binding domains"/>
    <property type="match status" value="1"/>
</dbReference>
<dbReference type="InterPro" id="IPR039418">
    <property type="entry name" value="LexA-like"/>
</dbReference>
<evidence type="ECO:0000313" key="3">
    <source>
        <dbReference type="Proteomes" id="UP000029995"/>
    </source>
</evidence>
<reference evidence="2 3" key="1">
    <citation type="submission" date="2014-01" db="EMBL/GenBank/DDBJ databases">
        <title>Genome sequence determination for a cystic fibrosis isolate, Inquilinus limosus.</title>
        <authorList>
            <person name="Pino M."/>
            <person name="Di Conza J."/>
            <person name="Gutkind G."/>
        </authorList>
    </citation>
    <scope>NUCLEOTIDE SEQUENCE [LARGE SCALE GENOMIC DNA]</scope>
    <source>
        <strain evidence="2 3">MP06</strain>
    </source>
</reference>
<feature type="domain" description="HTH cro/C1-type" evidence="1">
    <location>
        <begin position="5"/>
        <end position="60"/>
    </location>
</feature>
<dbReference type="GO" id="GO:0003677">
    <property type="term" value="F:DNA binding"/>
    <property type="evidence" value="ECO:0007669"/>
    <property type="project" value="InterPro"/>
</dbReference>
<dbReference type="Pfam" id="PF00717">
    <property type="entry name" value="Peptidase_S24"/>
    <property type="match status" value="1"/>
</dbReference>
<dbReference type="InterPro" id="IPR001387">
    <property type="entry name" value="Cro/C1-type_HTH"/>
</dbReference>
<dbReference type="SUPFAM" id="SSF51306">
    <property type="entry name" value="LexA/Signal peptidase"/>
    <property type="match status" value="1"/>
</dbReference>
<dbReference type="EMBL" id="JANX01000015">
    <property type="protein sequence ID" value="KGM35695.1"/>
    <property type="molecule type" value="Genomic_DNA"/>
</dbReference>
<dbReference type="InterPro" id="IPR010982">
    <property type="entry name" value="Lambda_DNA-bd_dom_sf"/>
</dbReference>
<evidence type="ECO:0000313" key="2">
    <source>
        <dbReference type="EMBL" id="KGM35695.1"/>
    </source>
</evidence>
<dbReference type="CDD" id="cd06529">
    <property type="entry name" value="S24_LexA-like"/>
    <property type="match status" value="1"/>
</dbReference>
<evidence type="ECO:0000259" key="1">
    <source>
        <dbReference type="PROSITE" id="PS50943"/>
    </source>
</evidence>
<dbReference type="Pfam" id="PF01381">
    <property type="entry name" value="HTH_3"/>
    <property type="match status" value="1"/>
</dbReference>
<dbReference type="InterPro" id="IPR015927">
    <property type="entry name" value="Peptidase_S24_S26A/B/C"/>
</dbReference>
<dbReference type="AlphaFoldDB" id="A0A0A0DCE7"/>
<name>A0A0A0DCE7_9PROT</name>
<dbReference type="PROSITE" id="PS50943">
    <property type="entry name" value="HTH_CROC1"/>
    <property type="match status" value="1"/>
</dbReference>
<dbReference type="SUPFAM" id="SSF47413">
    <property type="entry name" value="lambda repressor-like DNA-binding domains"/>
    <property type="match status" value="1"/>
</dbReference>
<organism evidence="2 3">
    <name type="scientific">Inquilinus limosus MP06</name>
    <dbReference type="NCBI Taxonomy" id="1398085"/>
    <lineage>
        <taxon>Bacteria</taxon>
        <taxon>Pseudomonadati</taxon>
        <taxon>Pseudomonadota</taxon>
        <taxon>Alphaproteobacteria</taxon>
        <taxon>Rhodospirillales</taxon>
        <taxon>Rhodospirillaceae</taxon>
        <taxon>Inquilinus</taxon>
    </lineage>
</organism>
<sequence length="192" mass="21117">MGNGLKQLRQARGWTHEQAAEAMGVSRGQLIKLERGERRLTADYIRLAADAFGASELEVLGTPRTVRLVGKVGAGAEVHLFDGDMSSERIDEVEAPPGADEATVAVIVEGDSMFPRYLERETIYYRRADAAGDPAGLIGREVVVRLADGRTFVKVLRRGSSPGYFTLDSYNAPPMEDVVVEWVVPVKWVKRD</sequence>
<accession>A0A0A0DCE7</accession>
<dbReference type="Gene3D" id="2.10.109.10">
    <property type="entry name" value="Umud Fragment, subunit A"/>
    <property type="match status" value="1"/>
</dbReference>
<dbReference type="SMART" id="SM00530">
    <property type="entry name" value="HTH_XRE"/>
    <property type="match status" value="1"/>
</dbReference>
<gene>
    <name evidence="2" type="ORF">P409_02915</name>
</gene>
<proteinExistence type="predicted"/>
<dbReference type="InterPro" id="IPR036286">
    <property type="entry name" value="LexA/Signal_pep-like_sf"/>
</dbReference>
<dbReference type="Proteomes" id="UP000029995">
    <property type="component" value="Unassembled WGS sequence"/>
</dbReference>
<dbReference type="OrthoDB" id="9792157at2"/>
<comment type="caution">
    <text evidence="2">The sequence shown here is derived from an EMBL/GenBank/DDBJ whole genome shotgun (WGS) entry which is preliminary data.</text>
</comment>